<dbReference type="AlphaFoldDB" id="W2JEB8"/>
<dbReference type="EMBL" id="KI671887">
    <property type="protein sequence ID" value="ETL44766.1"/>
    <property type="molecule type" value="Genomic_DNA"/>
</dbReference>
<gene>
    <name evidence="2" type="ORF">L916_04979</name>
</gene>
<organism evidence="2 3">
    <name type="scientific">Phytophthora nicotianae</name>
    <name type="common">Potato buckeye rot agent</name>
    <name type="synonym">Phytophthora parasitica</name>
    <dbReference type="NCBI Taxonomy" id="4792"/>
    <lineage>
        <taxon>Eukaryota</taxon>
        <taxon>Sar</taxon>
        <taxon>Stramenopiles</taxon>
        <taxon>Oomycota</taxon>
        <taxon>Peronosporomycetes</taxon>
        <taxon>Peronosporales</taxon>
        <taxon>Peronosporaceae</taxon>
        <taxon>Phytophthora</taxon>
    </lineage>
</organism>
<evidence type="ECO:0000313" key="3">
    <source>
        <dbReference type="Proteomes" id="UP000053864"/>
    </source>
</evidence>
<protein>
    <submittedName>
        <fullName evidence="2">Uncharacterized protein</fullName>
    </submittedName>
</protein>
<reference evidence="2 3" key="1">
    <citation type="submission" date="2013-11" db="EMBL/GenBank/DDBJ databases">
        <title>The Genome Sequence of Phytophthora parasitica CJ05E6.</title>
        <authorList>
            <consortium name="The Broad Institute Genomics Platform"/>
            <person name="Russ C."/>
            <person name="Tyler B."/>
            <person name="Panabieres F."/>
            <person name="Shan W."/>
            <person name="Tripathy S."/>
            <person name="Grunwald N."/>
            <person name="Machado M."/>
            <person name="Johnson C.S."/>
            <person name="Arredondo F."/>
            <person name="Hong C."/>
            <person name="Coffey M."/>
            <person name="Young S.K."/>
            <person name="Zeng Q."/>
            <person name="Gargeya S."/>
            <person name="Fitzgerald M."/>
            <person name="Abouelleil A."/>
            <person name="Alvarado L."/>
            <person name="Chapman S.B."/>
            <person name="Gainer-Dewar J."/>
            <person name="Goldberg J."/>
            <person name="Griggs A."/>
            <person name="Gujja S."/>
            <person name="Hansen M."/>
            <person name="Howarth C."/>
            <person name="Imamovic A."/>
            <person name="Ireland A."/>
            <person name="Larimer J."/>
            <person name="McCowan C."/>
            <person name="Murphy C."/>
            <person name="Pearson M."/>
            <person name="Poon T.W."/>
            <person name="Priest M."/>
            <person name="Roberts A."/>
            <person name="Saif S."/>
            <person name="Shea T."/>
            <person name="Sykes S."/>
            <person name="Wortman J."/>
            <person name="Nusbaum C."/>
            <person name="Birren B."/>
        </authorList>
    </citation>
    <scope>NUCLEOTIDE SEQUENCE [LARGE SCALE GENOMIC DNA]</scope>
    <source>
        <strain evidence="2 3">CJ05E6</strain>
    </source>
</reference>
<feature type="non-terminal residue" evidence="2">
    <location>
        <position position="1"/>
    </location>
</feature>
<feature type="region of interest" description="Disordered" evidence="1">
    <location>
        <begin position="1"/>
        <end position="23"/>
    </location>
</feature>
<proteinExistence type="predicted"/>
<dbReference type="Proteomes" id="UP000053864">
    <property type="component" value="Unassembled WGS sequence"/>
</dbReference>
<evidence type="ECO:0000256" key="1">
    <source>
        <dbReference type="SAM" id="MobiDB-lite"/>
    </source>
</evidence>
<dbReference type="VEuPathDB" id="FungiDB:PPTG_19710"/>
<accession>W2JEB8</accession>
<sequence length="72" mass="8019">CRSSTPLRSRFAHVKSSPTASQAEARPCELVARSQISRRLTVFSQEAVGSGKSLQFRCALDHLWDPEAAYLR</sequence>
<evidence type="ECO:0000313" key="2">
    <source>
        <dbReference type="EMBL" id="ETL44766.1"/>
    </source>
</evidence>
<name>W2JEB8_PHYNI</name>